<sequence>MAAAPLVPLVPPLAKRASSAEPGQNPAVQLKSTRAHGRHEPDAKMRRGGSLSDRLWVPGEVHKKKREKGTPQTQKKGR</sequence>
<reference evidence="2 3" key="1">
    <citation type="submission" date="2016-07" db="EMBL/GenBank/DDBJ databases">
        <title>Multiple horizontal gene transfer events from other fungi enriched the ability of initially mycotrophic Trichoderma (Ascomycota) to feed on dead plant biomass.</title>
        <authorList>
            <consortium name="DOE Joint Genome Institute"/>
            <person name="Aerts A."/>
            <person name="Atanasova L."/>
            <person name="Chenthamara K."/>
            <person name="Zhang J."/>
            <person name="Grujic M."/>
            <person name="Henrissat B."/>
            <person name="Kuo A."/>
            <person name="Salamov A."/>
            <person name="Lipzen A."/>
            <person name="Labutti K."/>
            <person name="Barry K."/>
            <person name="Miao Y."/>
            <person name="Rahimi M.J."/>
            <person name="Shen Q."/>
            <person name="Grigoriev I.V."/>
            <person name="Kubicek C.P."/>
            <person name="Druzhinina I.S."/>
        </authorList>
    </citation>
    <scope>NUCLEOTIDE SEQUENCE [LARGE SCALE GENOMIC DNA]</scope>
    <source>
        <strain evidence="2 3">CBS 433.97</strain>
    </source>
</reference>
<evidence type="ECO:0000313" key="2">
    <source>
        <dbReference type="EMBL" id="PTB38035.1"/>
    </source>
</evidence>
<proteinExistence type="predicted"/>
<organism evidence="2 3">
    <name type="scientific">Trichoderma asperellum (strain ATCC 204424 / CBS 433.97 / NBRC 101777)</name>
    <dbReference type="NCBI Taxonomy" id="1042311"/>
    <lineage>
        <taxon>Eukaryota</taxon>
        <taxon>Fungi</taxon>
        <taxon>Dikarya</taxon>
        <taxon>Ascomycota</taxon>
        <taxon>Pezizomycotina</taxon>
        <taxon>Sordariomycetes</taxon>
        <taxon>Hypocreomycetidae</taxon>
        <taxon>Hypocreales</taxon>
        <taxon>Hypocreaceae</taxon>
        <taxon>Trichoderma</taxon>
    </lineage>
</organism>
<feature type="region of interest" description="Disordered" evidence="1">
    <location>
        <begin position="1"/>
        <end position="78"/>
    </location>
</feature>
<accession>A0A2T3YZR0</accession>
<evidence type="ECO:0000313" key="3">
    <source>
        <dbReference type="Proteomes" id="UP000240493"/>
    </source>
</evidence>
<dbReference type="Proteomes" id="UP000240493">
    <property type="component" value="Unassembled WGS sequence"/>
</dbReference>
<name>A0A2T3YZR0_TRIA4</name>
<protein>
    <submittedName>
        <fullName evidence="2">Uncharacterized protein</fullName>
    </submittedName>
</protein>
<keyword evidence="3" id="KW-1185">Reference proteome</keyword>
<dbReference type="AlphaFoldDB" id="A0A2T3YZR0"/>
<dbReference type="EMBL" id="KZ679266">
    <property type="protein sequence ID" value="PTB38035.1"/>
    <property type="molecule type" value="Genomic_DNA"/>
</dbReference>
<gene>
    <name evidence="2" type="ORF">M441DRAFT_60336</name>
</gene>
<evidence type="ECO:0000256" key="1">
    <source>
        <dbReference type="SAM" id="MobiDB-lite"/>
    </source>
</evidence>